<dbReference type="Proteomes" id="UP000563094">
    <property type="component" value="Unassembled WGS sequence"/>
</dbReference>
<dbReference type="EMBL" id="JACJIQ010000012">
    <property type="protein sequence ID" value="MBA9078319.1"/>
    <property type="molecule type" value="Genomic_DNA"/>
</dbReference>
<name>A0A839GNC8_9BACT</name>
<dbReference type="AlphaFoldDB" id="A0A839GNC8"/>
<evidence type="ECO:0000313" key="2">
    <source>
        <dbReference type="Proteomes" id="UP000563094"/>
    </source>
</evidence>
<evidence type="ECO:0000313" key="1">
    <source>
        <dbReference type="EMBL" id="MBA9078319.1"/>
    </source>
</evidence>
<gene>
    <name evidence="1" type="ORF">FHS90_003045</name>
</gene>
<organism evidence="1 2">
    <name type="scientific">Rufibacter quisquiliarum</name>
    <dbReference type="NCBI Taxonomy" id="1549639"/>
    <lineage>
        <taxon>Bacteria</taxon>
        <taxon>Pseudomonadati</taxon>
        <taxon>Bacteroidota</taxon>
        <taxon>Cytophagia</taxon>
        <taxon>Cytophagales</taxon>
        <taxon>Hymenobacteraceae</taxon>
        <taxon>Rufibacter</taxon>
    </lineage>
</organism>
<proteinExistence type="predicted"/>
<reference evidence="1 2" key="1">
    <citation type="submission" date="2020-08" db="EMBL/GenBank/DDBJ databases">
        <title>Genomic Encyclopedia of Type Strains, Phase IV (KMG-IV): sequencing the most valuable type-strain genomes for metagenomic binning, comparative biology and taxonomic classification.</title>
        <authorList>
            <person name="Goeker M."/>
        </authorList>
    </citation>
    <scope>NUCLEOTIDE SEQUENCE [LARGE SCALE GENOMIC DNA]</scope>
    <source>
        <strain evidence="1 2">DSM 29854</strain>
    </source>
</reference>
<comment type="caution">
    <text evidence="1">The sequence shown here is derived from an EMBL/GenBank/DDBJ whole genome shotgun (WGS) entry which is preliminary data.</text>
</comment>
<protein>
    <submittedName>
        <fullName evidence="1">Uncharacterized protein</fullName>
    </submittedName>
</protein>
<dbReference type="RefSeq" id="WP_377047737.1">
    <property type="nucleotide sequence ID" value="NZ_JBHLTU010000014.1"/>
</dbReference>
<accession>A0A839GNC8</accession>
<sequence>MERLNRLISQLQTLDVGAMAEVVLEENRTTIENWNADQMEAGLRADGTRIEPDYTENTKRIKQVKGQPFDRVTLKDTGAFHNSIRMIAQDNEFLLKGDDPKTVALKMKYGDAILGLTEENTEDLKQAYLKEGLRERIKDHLKV</sequence>
<keyword evidence="2" id="KW-1185">Reference proteome</keyword>